<keyword evidence="3" id="KW-1185">Reference proteome</keyword>
<comment type="caution">
    <text evidence="2">The sequence shown here is derived from an EMBL/GenBank/DDBJ whole genome shotgun (WGS) entry which is preliminary data.</text>
</comment>
<dbReference type="RefSeq" id="WP_163288069.1">
    <property type="nucleotide sequence ID" value="NZ_JAAGWY010000001.1"/>
</dbReference>
<dbReference type="Proteomes" id="UP000474967">
    <property type="component" value="Unassembled WGS sequence"/>
</dbReference>
<evidence type="ECO:0000313" key="2">
    <source>
        <dbReference type="EMBL" id="NEN04993.1"/>
    </source>
</evidence>
<reference evidence="2 3" key="1">
    <citation type="journal article" date="2014" name="J. Microbiol.">
        <title>Diaminobutyricibacter tongyongensis gen. nov., sp. nov. and Homoserinibacter gongjuensis gen. nov., sp. nov. belong to the family Microbacteriaceae.</title>
        <authorList>
            <person name="Kim S.J."/>
            <person name="Ahn J.H."/>
            <person name="Weon H.Y."/>
            <person name="Hamada M."/>
            <person name="Suzuki K."/>
            <person name="Kwon S.W."/>
        </authorList>
    </citation>
    <scope>NUCLEOTIDE SEQUENCE [LARGE SCALE GENOMIC DNA]</scope>
    <source>
        <strain evidence="2 3">NBRC 108724</strain>
    </source>
</reference>
<evidence type="ECO:0000313" key="3">
    <source>
        <dbReference type="Proteomes" id="UP000474967"/>
    </source>
</evidence>
<dbReference type="PROSITE" id="PS51502">
    <property type="entry name" value="S_R_A_B_BARREL"/>
    <property type="match status" value="1"/>
</dbReference>
<dbReference type="Gene3D" id="3.30.70.100">
    <property type="match status" value="1"/>
</dbReference>
<protein>
    <submittedName>
        <fullName evidence="2">Dabb family protein</fullName>
    </submittedName>
</protein>
<dbReference type="InterPro" id="IPR013097">
    <property type="entry name" value="Dabb"/>
</dbReference>
<feature type="domain" description="Stress-response A/B barrel" evidence="1">
    <location>
        <begin position="28"/>
        <end position="138"/>
    </location>
</feature>
<dbReference type="Pfam" id="PF07876">
    <property type="entry name" value="Dabb"/>
    <property type="match status" value="1"/>
</dbReference>
<dbReference type="InterPro" id="IPR011008">
    <property type="entry name" value="Dimeric_a/b-barrel"/>
</dbReference>
<proteinExistence type="predicted"/>
<name>A0A6L9XUE3_9MICO</name>
<dbReference type="SUPFAM" id="SSF54909">
    <property type="entry name" value="Dimeric alpha+beta barrel"/>
    <property type="match status" value="1"/>
</dbReference>
<sequence length="143" mass="16073">MPLADLKAELADVGIDRFTASDYRPGRTTHIVLFRYRPDVTDAQRSKIARRFHALAQTERNGEPYIASIRSGDQCSGETAPGGHDRAFIVMFRSLGDRNFYVGEPVFSDREHLDIAHAEFKEFVGPFLAEDGALVFDFHEPDA</sequence>
<accession>A0A6L9XUE3</accession>
<organism evidence="2 3">
    <name type="scientific">Leifsonia tongyongensis</name>
    <dbReference type="NCBI Taxonomy" id="1268043"/>
    <lineage>
        <taxon>Bacteria</taxon>
        <taxon>Bacillati</taxon>
        <taxon>Actinomycetota</taxon>
        <taxon>Actinomycetes</taxon>
        <taxon>Micrococcales</taxon>
        <taxon>Microbacteriaceae</taxon>
        <taxon>Leifsonia</taxon>
    </lineage>
</organism>
<dbReference type="SMART" id="SM00886">
    <property type="entry name" value="Dabb"/>
    <property type="match status" value="1"/>
</dbReference>
<dbReference type="EMBL" id="JAAGWY010000001">
    <property type="protein sequence ID" value="NEN04993.1"/>
    <property type="molecule type" value="Genomic_DNA"/>
</dbReference>
<dbReference type="AlphaFoldDB" id="A0A6L9XUE3"/>
<evidence type="ECO:0000259" key="1">
    <source>
        <dbReference type="PROSITE" id="PS51502"/>
    </source>
</evidence>
<gene>
    <name evidence="2" type="ORF">G3T36_03830</name>
</gene>